<feature type="region of interest" description="Disordered" evidence="1">
    <location>
        <begin position="612"/>
        <end position="646"/>
    </location>
</feature>
<dbReference type="Proteomes" id="UP000284403">
    <property type="component" value="Unassembled WGS sequence"/>
</dbReference>
<keyword evidence="3" id="KW-1185">Reference proteome</keyword>
<organism evidence="2 3">
    <name type="scientific">Trypanosoma conorhini</name>
    <dbReference type="NCBI Taxonomy" id="83891"/>
    <lineage>
        <taxon>Eukaryota</taxon>
        <taxon>Discoba</taxon>
        <taxon>Euglenozoa</taxon>
        <taxon>Kinetoplastea</taxon>
        <taxon>Metakinetoplastina</taxon>
        <taxon>Trypanosomatida</taxon>
        <taxon>Trypanosomatidae</taxon>
        <taxon>Trypanosoma</taxon>
    </lineage>
</organism>
<dbReference type="SUPFAM" id="SSF48371">
    <property type="entry name" value="ARM repeat"/>
    <property type="match status" value="1"/>
</dbReference>
<dbReference type="AlphaFoldDB" id="A0A422NRS4"/>
<gene>
    <name evidence="2" type="ORF">Tco025E_07215</name>
</gene>
<dbReference type="OrthoDB" id="278480at2759"/>
<sequence>MLGHGSHPAHSLRALTNPKVGVWCSICKASAHPSMAGWCICVHEECGCVLCPKCSEVEEQMLDAPQVITRNPVLGHEDMTVCLRTRPCSTAQVLSPLYSGQLMVAVSSAKGTVDAGETYYRVKTGGWLNVAHVVRILPSQRLVNELAGTHLRANEQQSDELMDLNDLVLCITESLRLMDDRSPYGPVMALLLFFPLFQYYANITLVSSEGRTALFRASGVLIHCLFKYNVLEEVSAWVNNVEDGAKVTLLALYVDLLAKSLLLMRDMAESKITELPYLFGPLITRTAAVVLKLVPVVECGIPPYENVTELLRAPSVAGQPVNFEEEKARLYSFCCNMLETAGWLLLHNSTFTYELKDLRPLRAAVSVVPNSENLACMLCRVVTSALERAPSLQRRVHELDVIEVALSLARREISAGSQIAVFKLISAIVHKSPSNISQMASFVIAPLIHLAMVAQNANVANAAFDCFAELAYNGQRVEGSRADLQSEESGLPQCSAALRPQEVSYQPMSVYEVGGHRQALCEFCSHAHPPRNAVPLYELQFAYFRCQCQCCGYVRAAPLLPPANVPTTSAVQKMLKEGIIATMFSWTKRRDIGRRQRRWAFGAEDPCPGGGAARPLRRAAREGPRRLRGCPARHRRPLAPAGRARDAAGLPVRRGIAVLVVPAQLQGCRPRRGNARQGLAECGTRRTHAIA</sequence>
<evidence type="ECO:0000313" key="2">
    <source>
        <dbReference type="EMBL" id="RNF08173.1"/>
    </source>
</evidence>
<dbReference type="InterPro" id="IPR016024">
    <property type="entry name" value="ARM-type_fold"/>
</dbReference>
<proteinExistence type="predicted"/>
<comment type="caution">
    <text evidence="2">The sequence shown here is derived from an EMBL/GenBank/DDBJ whole genome shotgun (WGS) entry which is preliminary data.</text>
</comment>
<evidence type="ECO:0000313" key="3">
    <source>
        <dbReference type="Proteomes" id="UP000284403"/>
    </source>
</evidence>
<dbReference type="GeneID" id="40320826"/>
<feature type="region of interest" description="Disordered" evidence="1">
    <location>
        <begin position="671"/>
        <end position="691"/>
    </location>
</feature>
<evidence type="ECO:0000256" key="1">
    <source>
        <dbReference type="SAM" id="MobiDB-lite"/>
    </source>
</evidence>
<dbReference type="RefSeq" id="XP_029225803.1">
    <property type="nucleotide sequence ID" value="XM_029374082.1"/>
</dbReference>
<reference evidence="2 3" key="1">
    <citation type="journal article" date="2018" name="BMC Genomics">
        <title>Genomic comparison of Trypanosoma conorhini and Trypanosoma rangeli to Trypanosoma cruzi strains of high and low virulence.</title>
        <authorList>
            <person name="Bradwell K.R."/>
            <person name="Koparde V.N."/>
            <person name="Matveyev A.V."/>
            <person name="Serrano M.G."/>
            <person name="Alves J.M."/>
            <person name="Parikh H."/>
            <person name="Huang B."/>
            <person name="Lee V."/>
            <person name="Espinosa-Alvarez O."/>
            <person name="Ortiz P.A."/>
            <person name="Costa-Martins A.G."/>
            <person name="Teixeira M.M."/>
            <person name="Buck G.A."/>
        </authorList>
    </citation>
    <scope>NUCLEOTIDE SEQUENCE [LARGE SCALE GENOMIC DNA]</scope>
    <source>
        <strain evidence="2 3">025E</strain>
    </source>
</reference>
<name>A0A422NRS4_9TRYP</name>
<accession>A0A422NRS4</accession>
<feature type="compositionally biased region" description="Basic residues" evidence="1">
    <location>
        <begin position="626"/>
        <end position="637"/>
    </location>
</feature>
<protein>
    <submittedName>
        <fullName evidence="2">Uncharacterized protein</fullName>
    </submittedName>
</protein>
<dbReference type="EMBL" id="MKKU01000544">
    <property type="protein sequence ID" value="RNF08173.1"/>
    <property type="molecule type" value="Genomic_DNA"/>
</dbReference>